<proteinExistence type="predicted"/>
<gene>
    <name evidence="1" type="ORF">KHU32_15485</name>
</gene>
<comment type="caution">
    <text evidence="1">The sequence shown here is derived from an EMBL/GenBank/DDBJ whole genome shotgun (WGS) entry which is preliminary data.</text>
</comment>
<sequence length="157" mass="18273">MTETLSVRDKILEKLTDLFASIVEGQPVERPFPFQFSLVTRTPLTEESWKKAFSLGVHDTAEEEEEKADVIYCMLSVVLEWRATLSAGEKPSQRGNLITNWLKYRLYQDRTLGGLCINCVSHRNELYVEEAEQKRLSGAIFVRVLYRYRRGDPWLRV</sequence>
<keyword evidence="2" id="KW-1185">Reference proteome</keyword>
<evidence type="ECO:0000313" key="2">
    <source>
        <dbReference type="Proteomes" id="UP000766336"/>
    </source>
</evidence>
<reference evidence="1 2" key="1">
    <citation type="submission" date="2021-05" db="EMBL/GenBank/DDBJ databases">
        <title>Roseococcus sp. XZZS9, whole genome shotgun sequencing project.</title>
        <authorList>
            <person name="Zhao G."/>
            <person name="Shen L."/>
        </authorList>
    </citation>
    <scope>NUCLEOTIDE SEQUENCE [LARGE SCALE GENOMIC DNA]</scope>
    <source>
        <strain evidence="1 2">XZZS9</strain>
    </source>
</reference>
<name>A0ABS5QF77_9PROT</name>
<dbReference type="EMBL" id="JAHCDA010000003">
    <property type="protein sequence ID" value="MBS7812352.1"/>
    <property type="molecule type" value="Genomic_DNA"/>
</dbReference>
<dbReference type="Proteomes" id="UP000766336">
    <property type="component" value="Unassembled WGS sequence"/>
</dbReference>
<dbReference type="RefSeq" id="WP_213671060.1">
    <property type="nucleotide sequence ID" value="NZ_JAHCDA010000003.1"/>
</dbReference>
<evidence type="ECO:0000313" key="1">
    <source>
        <dbReference type="EMBL" id="MBS7812352.1"/>
    </source>
</evidence>
<organism evidence="1 2">
    <name type="scientific">Roseococcus pinisoli</name>
    <dbReference type="NCBI Taxonomy" id="2835040"/>
    <lineage>
        <taxon>Bacteria</taxon>
        <taxon>Pseudomonadati</taxon>
        <taxon>Pseudomonadota</taxon>
        <taxon>Alphaproteobacteria</taxon>
        <taxon>Acetobacterales</taxon>
        <taxon>Roseomonadaceae</taxon>
        <taxon>Roseococcus</taxon>
    </lineage>
</organism>
<accession>A0ABS5QF77</accession>
<protein>
    <submittedName>
        <fullName evidence="1">Uncharacterized protein</fullName>
    </submittedName>
</protein>